<reference evidence="2" key="1">
    <citation type="submission" date="2018-05" db="EMBL/GenBank/DDBJ databases">
        <authorList>
            <person name="Lanie J.A."/>
            <person name="Ng W.-L."/>
            <person name="Kazmierczak K.M."/>
            <person name="Andrzejewski T.M."/>
            <person name="Davidsen T.M."/>
            <person name="Wayne K.J."/>
            <person name="Tettelin H."/>
            <person name="Glass J.I."/>
            <person name="Rusch D."/>
            <person name="Podicherti R."/>
            <person name="Tsui H.-C.T."/>
            <person name="Winkler M.E."/>
        </authorList>
    </citation>
    <scope>NUCLEOTIDE SEQUENCE</scope>
</reference>
<feature type="transmembrane region" description="Helical" evidence="1">
    <location>
        <begin position="20"/>
        <end position="46"/>
    </location>
</feature>
<feature type="transmembrane region" description="Helical" evidence="1">
    <location>
        <begin position="137"/>
        <end position="155"/>
    </location>
</feature>
<dbReference type="EMBL" id="UINC01105520">
    <property type="protein sequence ID" value="SVC69513.1"/>
    <property type="molecule type" value="Genomic_DNA"/>
</dbReference>
<keyword evidence="1" id="KW-1133">Transmembrane helix</keyword>
<organism evidence="2">
    <name type="scientific">marine metagenome</name>
    <dbReference type="NCBI Taxonomy" id="408172"/>
    <lineage>
        <taxon>unclassified sequences</taxon>
        <taxon>metagenomes</taxon>
        <taxon>ecological metagenomes</taxon>
    </lineage>
</organism>
<dbReference type="AlphaFoldDB" id="A0A382P7X3"/>
<proteinExistence type="predicted"/>
<evidence type="ECO:0000313" key="2">
    <source>
        <dbReference type="EMBL" id="SVC69513.1"/>
    </source>
</evidence>
<name>A0A382P7X3_9ZZZZ</name>
<gene>
    <name evidence="2" type="ORF">METZ01_LOCUS322367</name>
</gene>
<keyword evidence="1" id="KW-0472">Membrane</keyword>
<evidence type="ECO:0000256" key="1">
    <source>
        <dbReference type="SAM" id="Phobius"/>
    </source>
</evidence>
<feature type="transmembrane region" description="Helical" evidence="1">
    <location>
        <begin position="242"/>
        <end position="263"/>
    </location>
</feature>
<evidence type="ECO:0008006" key="3">
    <source>
        <dbReference type="Google" id="ProtNLM"/>
    </source>
</evidence>
<feature type="transmembrane region" description="Helical" evidence="1">
    <location>
        <begin position="111"/>
        <end position="131"/>
    </location>
</feature>
<protein>
    <recommendedName>
        <fullName evidence="3">ABC transmembrane type-1 domain-containing protein</fullName>
    </recommendedName>
</protein>
<accession>A0A382P7X3</accession>
<sequence>MSSQENFSLFKKYKSLLLLIPRVIFLSFIIALIIRILSFIPLLIVYPDTANFEIFFDFSLYSNFVPDRNILGFIGSALWVTLKLVLLAWVVSIILGILFLFLKSQYYKLDFLWNVPLSLGGIHVFGLIVIVQHLVAGYVPFILLVLVLAIGSGSLKEMVYSFEVVYKDVTRKEYWRFMYSQGVHPVRIGFAELVVRFTELSFTKLPILLVGSILVEAAANTKGLGFELLQAIKALEQNRVDLNILTGISFTMIFLVLLSQRLAEYVRLR</sequence>
<feature type="non-terminal residue" evidence="2">
    <location>
        <position position="269"/>
    </location>
</feature>
<keyword evidence="1" id="KW-0812">Transmembrane</keyword>
<feature type="transmembrane region" description="Helical" evidence="1">
    <location>
        <begin position="70"/>
        <end position="102"/>
    </location>
</feature>